<dbReference type="EMBL" id="CAUOFW020004964">
    <property type="protein sequence ID" value="CAK9167922.1"/>
    <property type="molecule type" value="Genomic_DNA"/>
</dbReference>
<feature type="non-terminal residue" evidence="2">
    <location>
        <position position="1"/>
    </location>
</feature>
<accession>A0ABC8TII6</accession>
<sequence>RGVVTFSRGPLGRPGDTAHDPSRAIGDSRATITFPSPAYYDQFFTFSNLIIFSRALTDHVSLKKEVIWML</sequence>
<proteinExistence type="predicted"/>
<evidence type="ECO:0000313" key="3">
    <source>
        <dbReference type="Proteomes" id="UP001642360"/>
    </source>
</evidence>
<name>A0ABC8TII6_9AQUA</name>
<comment type="caution">
    <text evidence="2">The sequence shown here is derived from an EMBL/GenBank/DDBJ whole genome shotgun (WGS) entry which is preliminary data.</text>
</comment>
<evidence type="ECO:0000256" key="1">
    <source>
        <dbReference type="SAM" id="MobiDB-lite"/>
    </source>
</evidence>
<gene>
    <name evidence="2" type="ORF">ILEXP_LOCUS37240</name>
</gene>
<protein>
    <submittedName>
        <fullName evidence="2">Uncharacterized protein</fullName>
    </submittedName>
</protein>
<feature type="region of interest" description="Disordered" evidence="1">
    <location>
        <begin position="1"/>
        <end position="24"/>
    </location>
</feature>
<evidence type="ECO:0000313" key="2">
    <source>
        <dbReference type="EMBL" id="CAK9167922.1"/>
    </source>
</evidence>
<organism evidence="2 3">
    <name type="scientific">Ilex paraguariensis</name>
    <name type="common">yerba mate</name>
    <dbReference type="NCBI Taxonomy" id="185542"/>
    <lineage>
        <taxon>Eukaryota</taxon>
        <taxon>Viridiplantae</taxon>
        <taxon>Streptophyta</taxon>
        <taxon>Embryophyta</taxon>
        <taxon>Tracheophyta</taxon>
        <taxon>Spermatophyta</taxon>
        <taxon>Magnoliopsida</taxon>
        <taxon>eudicotyledons</taxon>
        <taxon>Gunneridae</taxon>
        <taxon>Pentapetalae</taxon>
        <taxon>asterids</taxon>
        <taxon>campanulids</taxon>
        <taxon>Aquifoliales</taxon>
        <taxon>Aquifoliaceae</taxon>
        <taxon>Ilex</taxon>
    </lineage>
</organism>
<reference evidence="2 3" key="1">
    <citation type="submission" date="2024-02" db="EMBL/GenBank/DDBJ databases">
        <authorList>
            <person name="Vignale AGUSTIN F."/>
            <person name="Sosa J E."/>
            <person name="Modenutti C."/>
        </authorList>
    </citation>
    <scope>NUCLEOTIDE SEQUENCE [LARGE SCALE GENOMIC DNA]</scope>
</reference>
<dbReference type="Proteomes" id="UP001642360">
    <property type="component" value="Unassembled WGS sequence"/>
</dbReference>
<dbReference type="AlphaFoldDB" id="A0ABC8TII6"/>
<keyword evidence="3" id="KW-1185">Reference proteome</keyword>